<dbReference type="PROSITE" id="PS50105">
    <property type="entry name" value="SAM_DOMAIN"/>
    <property type="match status" value="1"/>
</dbReference>
<dbReference type="InterPro" id="IPR052268">
    <property type="entry name" value="SAM_domain-containing_protein"/>
</dbReference>
<feature type="region of interest" description="Disordered" evidence="1">
    <location>
        <begin position="635"/>
        <end position="659"/>
    </location>
</feature>
<dbReference type="Proteomes" id="UP001149954">
    <property type="component" value="Unassembled WGS sequence"/>
</dbReference>
<name>A0A9W9Y298_9EURO</name>
<proteinExistence type="predicted"/>
<dbReference type="Pfam" id="PF07647">
    <property type="entry name" value="SAM_2"/>
    <property type="match status" value="1"/>
</dbReference>
<dbReference type="SUPFAM" id="SSF50729">
    <property type="entry name" value="PH domain-like"/>
    <property type="match status" value="1"/>
</dbReference>
<feature type="compositionally biased region" description="Basic and acidic residues" evidence="1">
    <location>
        <begin position="146"/>
        <end position="158"/>
    </location>
</feature>
<dbReference type="PROSITE" id="PS50003">
    <property type="entry name" value="PH_DOMAIN"/>
    <property type="match status" value="1"/>
</dbReference>
<dbReference type="InterPro" id="IPR013761">
    <property type="entry name" value="SAM/pointed_sf"/>
</dbReference>
<accession>A0A9W9Y298</accession>
<dbReference type="AlphaFoldDB" id="A0A9W9Y298"/>
<reference evidence="4" key="2">
    <citation type="journal article" date="2023" name="IMA Fungus">
        <title>Comparative genomic study of the Penicillium genus elucidates a diverse pangenome and 15 lateral gene transfer events.</title>
        <authorList>
            <person name="Petersen C."/>
            <person name="Sorensen T."/>
            <person name="Nielsen M.R."/>
            <person name="Sondergaard T.E."/>
            <person name="Sorensen J.L."/>
            <person name="Fitzpatrick D.A."/>
            <person name="Frisvad J.C."/>
            <person name="Nielsen K.L."/>
        </authorList>
    </citation>
    <scope>NUCLEOTIDE SEQUENCE</scope>
    <source>
        <strain evidence="4">IBT 29495</strain>
    </source>
</reference>
<dbReference type="Gene3D" id="2.30.29.30">
    <property type="entry name" value="Pleckstrin-homology domain (PH domain)/Phosphotyrosine-binding domain (PTB)"/>
    <property type="match status" value="1"/>
</dbReference>
<evidence type="ECO:0000259" key="3">
    <source>
        <dbReference type="PROSITE" id="PS50105"/>
    </source>
</evidence>
<protein>
    <submittedName>
        <fullName evidence="4">Sterile alpha motif type 2</fullName>
    </submittedName>
</protein>
<dbReference type="CDD" id="cd09535">
    <property type="entry name" value="SAM_BOI-like_fungal"/>
    <property type="match status" value="1"/>
</dbReference>
<feature type="domain" description="PH" evidence="2">
    <location>
        <begin position="659"/>
        <end position="797"/>
    </location>
</feature>
<dbReference type="InterPro" id="IPR011993">
    <property type="entry name" value="PH-like_dom_sf"/>
</dbReference>
<feature type="region of interest" description="Disordered" evidence="1">
    <location>
        <begin position="135"/>
        <end position="168"/>
    </location>
</feature>
<dbReference type="Gene3D" id="1.10.150.50">
    <property type="entry name" value="Transcription Factor, Ets-1"/>
    <property type="match status" value="1"/>
</dbReference>
<feature type="region of interest" description="Disordered" evidence="1">
    <location>
        <begin position="445"/>
        <end position="474"/>
    </location>
</feature>
<dbReference type="InterPro" id="IPR001849">
    <property type="entry name" value="PH_domain"/>
</dbReference>
<feature type="region of interest" description="Disordered" evidence="1">
    <location>
        <begin position="405"/>
        <end position="430"/>
    </location>
</feature>
<evidence type="ECO:0000259" key="2">
    <source>
        <dbReference type="PROSITE" id="PS50003"/>
    </source>
</evidence>
<dbReference type="SMART" id="SM00454">
    <property type="entry name" value="SAM"/>
    <property type="match status" value="1"/>
</dbReference>
<keyword evidence="5" id="KW-1185">Reference proteome</keyword>
<evidence type="ECO:0000256" key="1">
    <source>
        <dbReference type="SAM" id="MobiDB-lite"/>
    </source>
</evidence>
<dbReference type="SMART" id="SM00233">
    <property type="entry name" value="PH"/>
    <property type="match status" value="1"/>
</dbReference>
<reference evidence="4" key="1">
    <citation type="submission" date="2022-12" db="EMBL/GenBank/DDBJ databases">
        <authorList>
            <person name="Petersen C."/>
        </authorList>
    </citation>
    <scope>NUCLEOTIDE SEQUENCE</scope>
    <source>
        <strain evidence="4">IBT 29495</strain>
    </source>
</reference>
<dbReference type="Pfam" id="PF00169">
    <property type="entry name" value="PH"/>
    <property type="match status" value="1"/>
</dbReference>
<organism evidence="4 5">
    <name type="scientific">Penicillium fimorum</name>
    <dbReference type="NCBI Taxonomy" id="1882269"/>
    <lineage>
        <taxon>Eukaryota</taxon>
        <taxon>Fungi</taxon>
        <taxon>Dikarya</taxon>
        <taxon>Ascomycota</taxon>
        <taxon>Pezizomycotina</taxon>
        <taxon>Eurotiomycetes</taxon>
        <taxon>Eurotiomycetidae</taxon>
        <taxon>Eurotiales</taxon>
        <taxon>Aspergillaceae</taxon>
        <taxon>Penicillium</taxon>
    </lineage>
</organism>
<sequence length="815" mass="90818">MSSQVEYIPTFEYPAGKECGSFSAPREIGFNAYSEYTDILDTDFDSDSQSESGEDSSHRSVRSFGSASVTTASTPDDIKTPCSTGLTAFHFHIDENPVAGPTGPHLFGLSDGMEIKSSVEVDLIYEDTPGSATTTLYSSASKLGPYRRDTPVPSRSEKVNSQNSTPDVILHNAPTQPDEGNVSSWTPQDVVEWMQKRNVAQEIVEKFFINDISGSILLELQPEDLKELDISSFGKRHTLMNSIRELRERASVSYKELPPIPPLEPISREATPQSAMADVGVTCTSTPVAYDEESARKDREYLFQHQQQHRRRRGARALGPEDSISIVGIEQVLPRLHRCSKGEDCRKWLKQHAKLSRMVRDLPVESLGSSMVITGDPGNAATARNLVKASKLEPRSDVTPSIVASSDALGPVQPNNLPLSQDKLHDVQPRDAQENVRNFLNFQRLSRLRPVNDPSTPPRDTFPSPGSDSPGTLAENLRSLPRLRIPSSYDTVGGSALSPPTLSGQRTITPSVVHRKQPFQSHVPEVSAVSQDSVFSPSDYYRQDPHYEQSTPFSEMDVPLTAIQLGPIERNISQSVPPDMRFGHYQYPTTNPIYRPRSTKLDNHRKKPSFISNNTPILTRLDEGRMMQPIETPEDLDRTPRARHCRPNPFSPTGEPNTDIIHAGWMKKRKNARFLRHEWQDHLFALRGTQLAMYTNEEDSQQASKALEYIDVDDYAVACSSLASSSKLTAAFKKTVLKRTDDTRGDTAFAFSLIPSPNSSNFERKTIFTNGSKAHHFAVKTRDERIDWMRELMLAKALRRGRESGASLNVNGAPF</sequence>
<dbReference type="GO" id="GO:0007169">
    <property type="term" value="P:cell surface receptor protein tyrosine kinase signaling pathway"/>
    <property type="evidence" value="ECO:0007669"/>
    <property type="project" value="TreeGrafter"/>
</dbReference>
<dbReference type="GO" id="GO:0009898">
    <property type="term" value="C:cytoplasmic side of plasma membrane"/>
    <property type="evidence" value="ECO:0007669"/>
    <property type="project" value="TreeGrafter"/>
</dbReference>
<dbReference type="OrthoDB" id="422827at2759"/>
<dbReference type="InterPro" id="IPR001660">
    <property type="entry name" value="SAM"/>
</dbReference>
<feature type="region of interest" description="Disordered" evidence="1">
    <location>
        <begin position="589"/>
        <end position="614"/>
    </location>
</feature>
<comment type="caution">
    <text evidence="4">The sequence shown here is derived from an EMBL/GenBank/DDBJ whole genome shotgun (WGS) entry which is preliminary data.</text>
</comment>
<feature type="compositionally biased region" description="Acidic residues" evidence="1">
    <location>
        <begin position="42"/>
        <end position="54"/>
    </location>
</feature>
<dbReference type="PANTHER" id="PTHR20843">
    <property type="entry name" value="STERILE ALPHA MOTIF DOMAIN CONTAINING PROTEIN 10"/>
    <property type="match status" value="1"/>
</dbReference>
<feature type="compositionally biased region" description="Polar residues" evidence="1">
    <location>
        <begin position="63"/>
        <end position="74"/>
    </location>
</feature>
<dbReference type="SUPFAM" id="SSF47769">
    <property type="entry name" value="SAM/Pointed domain"/>
    <property type="match status" value="1"/>
</dbReference>
<evidence type="ECO:0000313" key="4">
    <source>
        <dbReference type="EMBL" id="KAJ5514463.1"/>
    </source>
</evidence>
<gene>
    <name evidence="4" type="ORF">N7463_004015</name>
</gene>
<dbReference type="EMBL" id="JAPWDS010000002">
    <property type="protein sequence ID" value="KAJ5514463.1"/>
    <property type="molecule type" value="Genomic_DNA"/>
</dbReference>
<dbReference type="PANTHER" id="PTHR20843:SF0">
    <property type="entry name" value="PROTEIN AVEUGLE"/>
    <property type="match status" value="1"/>
</dbReference>
<feature type="region of interest" description="Disordered" evidence="1">
    <location>
        <begin position="42"/>
        <end position="79"/>
    </location>
</feature>
<feature type="domain" description="SAM" evidence="3">
    <location>
        <begin position="185"/>
        <end position="249"/>
    </location>
</feature>
<evidence type="ECO:0000313" key="5">
    <source>
        <dbReference type="Proteomes" id="UP001149954"/>
    </source>
</evidence>